<evidence type="ECO:0000313" key="2">
    <source>
        <dbReference type="EMBL" id="CAD9029510.1"/>
    </source>
</evidence>
<dbReference type="Pfam" id="PF00400">
    <property type="entry name" value="WD40"/>
    <property type="match status" value="4"/>
</dbReference>
<reference evidence="2" key="1">
    <citation type="submission" date="2021-01" db="EMBL/GenBank/DDBJ databases">
        <authorList>
            <person name="Corre E."/>
            <person name="Pelletier E."/>
            <person name="Niang G."/>
            <person name="Scheremetjew M."/>
            <person name="Finn R."/>
            <person name="Kale V."/>
            <person name="Holt S."/>
            <person name="Cochrane G."/>
            <person name="Meng A."/>
            <person name="Brown T."/>
            <person name="Cohen L."/>
        </authorList>
    </citation>
    <scope>NUCLEOTIDE SEQUENCE</scope>
    <source>
        <strain evidence="2">NIES-381</strain>
    </source>
</reference>
<dbReference type="InterPro" id="IPR015943">
    <property type="entry name" value="WD40/YVTN_repeat-like_dom_sf"/>
</dbReference>
<proteinExistence type="predicted"/>
<evidence type="ECO:0000256" key="1">
    <source>
        <dbReference type="PROSITE-ProRule" id="PRU00221"/>
    </source>
</evidence>
<dbReference type="PANTHER" id="PTHR19879:SF9">
    <property type="entry name" value="TRANSCRIPTION INITIATION FACTOR TFIID SUBUNIT 5"/>
    <property type="match status" value="1"/>
</dbReference>
<protein>
    <recommendedName>
        <fullName evidence="3">Guanine nucleotide-binding protein subunit beta-like protein</fullName>
    </recommendedName>
</protein>
<dbReference type="InterPro" id="IPR036322">
    <property type="entry name" value="WD40_repeat_dom_sf"/>
</dbReference>
<dbReference type="EMBL" id="HBGA01109054">
    <property type="protein sequence ID" value="CAD9029510.1"/>
    <property type="molecule type" value="Transcribed_RNA"/>
</dbReference>
<keyword evidence="1" id="KW-0853">WD repeat</keyword>
<dbReference type="InterPro" id="IPR001680">
    <property type="entry name" value="WD40_rpt"/>
</dbReference>
<dbReference type="SMART" id="SM00320">
    <property type="entry name" value="WD40"/>
    <property type="match status" value="7"/>
</dbReference>
<gene>
    <name evidence="2" type="ORF">EGYM00392_LOCUS40647</name>
</gene>
<dbReference type="PANTHER" id="PTHR19879">
    <property type="entry name" value="TRANSCRIPTION INITIATION FACTOR TFIID"/>
    <property type="match status" value="1"/>
</dbReference>
<dbReference type="Gene3D" id="2.130.10.10">
    <property type="entry name" value="YVTN repeat-like/Quinoprotein amine dehydrogenase"/>
    <property type="match status" value="2"/>
</dbReference>
<dbReference type="SUPFAM" id="SSF50978">
    <property type="entry name" value="WD40 repeat-like"/>
    <property type="match status" value="1"/>
</dbReference>
<accession>A0A7S1J182</accession>
<feature type="repeat" description="WD" evidence="1">
    <location>
        <begin position="433"/>
        <end position="464"/>
    </location>
</feature>
<dbReference type="AlphaFoldDB" id="A0A7S1J182"/>
<name>A0A7S1J182_9EUGL</name>
<organism evidence="2">
    <name type="scientific">Eutreptiella gymnastica</name>
    <dbReference type="NCBI Taxonomy" id="73025"/>
    <lineage>
        <taxon>Eukaryota</taxon>
        <taxon>Discoba</taxon>
        <taxon>Euglenozoa</taxon>
        <taxon>Euglenida</taxon>
        <taxon>Spirocuta</taxon>
        <taxon>Euglenophyceae</taxon>
        <taxon>Eutreptiales</taxon>
        <taxon>Eutreptiaceae</taxon>
        <taxon>Eutreptiella</taxon>
    </lineage>
</organism>
<dbReference type="PROSITE" id="PS50294">
    <property type="entry name" value="WD_REPEATS_REGION"/>
    <property type="match status" value="1"/>
</dbReference>
<sequence>MEAMRVPKAGQEPSGDGWAALIEESAQVRIKHRQLQDENQRLKRCLYALTMQVQEAQLTTSAKLQTYDVDSALAQVNMHAPEPGGTTQNLLDLDDRSRIQADNKFSLFFDISEHTGPVYTSRFSPCGGYLASGSADCMICITEMGTLSSERVVHRLKAHNAGVSDVTWSNDSTSLISVSLERGETAAILWDVKEAKVARAFSGKGACMLAVQYNPNDSNMFIACDTKDHMLVFDTRQTQPAMTVCNDCMVYSVDVEYEGTYFVSGDQQGQVKFWDLRRIPTTEGGCPNGRHPTVFHQFINGNGQEGIPISYVHMANFGLGTVDNGRFMAVNSYDNVLRVYDRGSLMNIGNLQFRVRHQLYGPKNKNHTIKSSFYCGQQYSLQAQPQNQEEAVEDPKGRGLDNSFLLATGSSDGFAYVYDISSVEGTNHLLQKLGAHKDVVYGVAFHPKRPVMASHSKDCTIKVWAPAVPLGEGLARTTAVSAYAASSGTWTAT</sequence>
<evidence type="ECO:0008006" key="3">
    <source>
        <dbReference type="Google" id="ProtNLM"/>
    </source>
</evidence>
<dbReference type="PROSITE" id="PS50082">
    <property type="entry name" value="WD_REPEATS_2"/>
    <property type="match status" value="1"/>
</dbReference>